<dbReference type="RefSeq" id="WP_308714567.1">
    <property type="nucleotide sequence ID" value="NZ_JAVHUY010000021.1"/>
</dbReference>
<proteinExistence type="predicted"/>
<dbReference type="EMBL" id="JAVHUY010000021">
    <property type="protein sequence ID" value="MDQ7907290.1"/>
    <property type="molecule type" value="Genomic_DNA"/>
</dbReference>
<comment type="caution">
    <text evidence="1">The sequence shown here is derived from an EMBL/GenBank/DDBJ whole genome shotgun (WGS) entry which is preliminary data.</text>
</comment>
<organism evidence="1 2">
    <name type="scientific">Phytohabitans maris</name>
    <dbReference type="NCBI Taxonomy" id="3071409"/>
    <lineage>
        <taxon>Bacteria</taxon>
        <taxon>Bacillati</taxon>
        <taxon>Actinomycetota</taxon>
        <taxon>Actinomycetes</taxon>
        <taxon>Micromonosporales</taxon>
        <taxon>Micromonosporaceae</taxon>
    </lineage>
</organism>
<reference evidence="1 2" key="1">
    <citation type="submission" date="2023-08" db="EMBL/GenBank/DDBJ databases">
        <title>Phytohabitans sansha sp. nov., isolated from marine sediment.</title>
        <authorList>
            <person name="Zhao Y."/>
            <person name="Yi K."/>
        </authorList>
    </citation>
    <scope>NUCLEOTIDE SEQUENCE [LARGE SCALE GENOMIC DNA]</scope>
    <source>
        <strain evidence="1 2">ZYX-F-186</strain>
    </source>
</reference>
<accession>A0ABU0ZJQ4</accession>
<evidence type="ECO:0000313" key="1">
    <source>
        <dbReference type="EMBL" id="MDQ7907290.1"/>
    </source>
</evidence>
<sequence>MAALIPTKLDPSELHAFIDKIFGVPDAAARRGVDVIHAQAEALAWVRDTTGRYPSPKPVAAAIQAAANDLRGVDDERDPRQVLFAVAAEALGAYLADPS</sequence>
<gene>
    <name evidence="1" type="ORF">RB614_22500</name>
</gene>
<dbReference type="Proteomes" id="UP001230908">
    <property type="component" value="Unassembled WGS sequence"/>
</dbReference>
<keyword evidence="2" id="KW-1185">Reference proteome</keyword>
<name>A0ABU0ZJQ4_9ACTN</name>
<evidence type="ECO:0000313" key="2">
    <source>
        <dbReference type="Proteomes" id="UP001230908"/>
    </source>
</evidence>
<protein>
    <submittedName>
        <fullName evidence="1">Uncharacterized protein</fullName>
    </submittedName>
</protein>